<dbReference type="PANTHER" id="PTHR34157">
    <property type="entry name" value="TUZIN"/>
    <property type="match status" value="1"/>
</dbReference>
<sequence length="489" mass="54805">MSVEEAEWEEDVPLSLIHKLEDTREGDSTKADVDALLEEVLGDDGIPLTEVPKEIQFIVGDRVEARYRGRAKKFYKGTIVAITDEKYSIDYDDGDKDKSLSAEFIRMTSKPRPEIAVEQREPTPKKEVESVQDVEVTNDVMEYVKGDRVEGRYRGKDRRWYLGTIAECRPDGMYDVHYDDGDKDFNLSSEFIRKVGLLLAETPPLTKLDVAPKELSSKSPMVTSNGGSSVDNFNEESSAKSTEGALKKGDRVEAKFRGRGTRWFKGTVSSRLPNGTYNVTYDSGDSDLRLPSTAWTKDYSSQHPQFAEGAEVKVESGTIRKARLSGEKEIAAVPELIRLQKRVSFVMDEEEEAAKKIAVQQSTTDEPKEMTNDVLIEAEMDRTFKCIIEEEHDEVVTALVREVNADVLDVKESLLTPTTISGKGNKLYRGVVTKVKVITLYEVTYPDNTKDVNIPFEALHVHEGVASSSDVQVGSAVDVLSWQDRFPTY</sequence>
<evidence type="ECO:0000313" key="4">
    <source>
        <dbReference type="EMBL" id="EED93655.1"/>
    </source>
</evidence>
<dbReference type="InterPro" id="IPR014002">
    <property type="entry name" value="Agenet_dom_plant"/>
</dbReference>
<feature type="domain" description="Agenet" evidence="3">
    <location>
        <begin position="55"/>
        <end position="117"/>
    </location>
</feature>
<dbReference type="eggNOG" id="ENOG502RA3C">
    <property type="taxonomic scope" value="Eukaryota"/>
</dbReference>
<dbReference type="PaxDb" id="35128-Thaps3228"/>
<evidence type="ECO:0000259" key="2">
    <source>
        <dbReference type="SMART" id="SM00333"/>
    </source>
</evidence>
<dbReference type="EMBL" id="CM000640">
    <property type="protein sequence ID" value="EED93655.1"/>
    <property type="molecule type" value="Genomic_DNA"/>
</dbReference>
<feature type="domain" description="Tudor" evidence="2">
    <location>
        <begin position="244"/>
        <end position="302"/>
    </location>
</feature>
<feature type="region of interest" description="Disordered" evidence="1">
    <location>
        <begin position="215"/>
        <end position="246"/>
    </location>
</feature>
<protein>
    <recommendedName>
        <fullName evidence="6">Tudor domain-containing protein</fullName>
    </recommendedName>
</protein>
<dbReference type="Proteomes" id="UP000001449">
    <property type="component" value="Chromosome 3"/>
</dbReference>
<dbReference type="RefSeq" id="XP_002288219.1">
    <property type="nucleotide sequence ID" value="XM_002288183.1"/>
</dbReference>
<feature type="compositionally biased region" description="Polar residues" evidence="1">
    <location>
        <begin position="217"/>
        <end position="241"/>
    </location>
</feature>
<reference evidence="4 5" key="1">
    <citation type="journal article" date="2004" name="Science">
        <title>The genome of the diatom Thalassiosira pseudonana: ecology, evolution, and metabolism.</title>
        <authorList>
            <person name="Armbrust E.V."/>
            <person name="Berges J.A."/>
            <person name="Bowler C."/>
            <person name="Green B.R."/>
            <person name="Martinez D."/>
            <person name="Putnam N.H."/>
            <person name="Zhou S."/>
            <person name="Allen A.E."/>
            <person name="Apt K.E."/>
            <person name="Bechner M."/>
            <person name="Brzezinski M.A."/>
            <person name="Chaal B.K."/>
            <person name="Chiovitti A."/>
            <person name="Davis A.K."/>
            <person name="Demarest M.S."/>
            <person name="Detter J.C."/>
            <person name="Glavina T."/>
            <person name="Goodstein D."/>
            <person name="Hadi M.Z."/>
            <person name="Hellsten U."/>
            <person name="Hildebrand M."/>
            <person name="Jenkins B.D."/>
            <person name="Jurka J."/>
            <person name="Kapitonov V.V."/>
            <person name="Kroger N."/>
            <person name="Lau W.W."/>
            <person name="Lane T.W."/>
            <person name="Larimer F.W."/>
            <person name="Lippmeier J.C."/>
            <person name="Lucas S."/>
            <person name="Medina M."/>
            <person name="Montsant A."/>
            <person name="Obornik M."/>
            <person name="Parker M.S."/>
            <person name="Palenik B."/>
            <person name="Pazour G.J."/>
            <person name="Richardson P.M."/>
            <person name="Rynearson T.A."/>
            <person name="Saito M.A."/>
            <person name="Schwartz D.C."/>
            <person name="Thamatrakoln K."/>
            <person name="Valentin K."/>
            <person name="Vardi A."/>
            <person name="Wilkerson F.P."/>
            <person name="Rokhsar D.S."/>
        </authorList>
    </citation>
    <scope>NUCLEOTIDE SEQUENCE [LARGE SCALE GENOMIC DNA]</scope>
    <source>
        <strain evidence="4 5">CCMP1335</strain>
    </source>
</reference>
<keyword evidence="5" id="KW-1185">Reference proteome</keyword>
<dbReference type="KEGG" id="tps:THAPSDRAFT_3228"/>
<feature type="domain" description="Agenet" evidence="3">
    <location>
        <begin position="141"/>
        <end position="207"/>
    </location>
</feature>
<evidence type="ECO:0000259" key="3">
    <source>
        <dbReference type="SMART" id="SM00743"/>
    </source>
</evidence>
<dbReference type="InterPro" id="IPR002999">
    <property type="entry name" value="Tudor"/>
</dbReference>
<dbReference type="AlphaFoldDB" id="B8BX66"/>
<feature type="domain" description="Agenet" evidence="3">
    <location>
        <begin position="244"/>
        <end position="297"/>
    </location>
</feature>
<feature type="domain" description="Tudor" evidence="2">
    <location>
        <begin position="141"/>
        <end position="200"/>
    </location>
</feature>
<evidence type="ECO:0000256" key="1">
    <source>
        <dbReference type="SAM" id="MobiDB-lite"/>
    </source>
</evidence>
<reference evidence="4 5" key="2">
    <citation type="journal article" date="2008" name="Nature">
        <title>The Phaeodactylum genome reveals the evolutionary history of diatom genomes.</title>
        <authorList>
            <person name="Bowler C."/>
            <person name="Allen A.E."/>
            <person name="Badger J.H."/>
            <person name="Grimwood J."/>
            <person name="Jabbari K."/>
            <person name="Kuo A."/>
            <person name="Maheswari U."/>
            <person name="Martens C."/>
            <person name="Maumus F."/>
            <person name="Otillar R.P."/>
            <person name="Rayko E."/>
            <person name="Salamov A."/>
            <person name="Vandepoele K."/>
            <person name="Beszteri B."/>
            <person name="Gruber A."/>
            <person name="Heijde M."/>
            <person name="Katinka M."/>
            <person name="Mock T."/>
            <person name="Valentin K."/>
            <person name="Verret F."/>
            <person name="Berges J.A."/>
            <person name="Brownlee C."/>
            <person name="Cadoret J.P."/>
            <person name="Chiovitti A."/>
            <person name="Choi C.J."/>
            <person name="Coesel S."/>
            <person name="De Martino A."/>
            <person name="Detter J.C."/>
            <person name="Durkin C."/>
            <person name="Falciatore A."/>
            <person name="Fournet J."/>
            <person name="Haruta M."/>
            <person name="Huysman M.J."/>
            <person name="Jenkins B.D."/>
            <person name="Jiroutova K."/>
            <person name="Jorgensen R.E."/>
            <person name="Joubert Y."/>
            <person name="Kaplan A."/>
            <person name="Kroger N."/>
            <person name="Kroth P.G."/>
            <person name="La Roche J."/>
            <person name="Lindquist E."/>
            <person name="Lommer M."/>
            <person name="Martin-Jezequel V."/>
            <person name="Lopez P.J."/>
            <person name="Lucas S."/>
            <person name="Mangogna M."/>
            <person name="McGinnis K."/>
            <person name="Medlin L.K."/>
            <person name="Montsant A."/>
            <person name="Oudot-Le Secq M.P."/>
            <person name="Napoli C."/>
            <person name="Obornik M."/>
            <person name="Parker M.S."/>
            <person name="Petit J.L."/>
            <person name="Porcel B.M."/>
            <person name="Poulsen N."/>
            <person name="Robison M."/>
            <person name="Rychlewski L."/>
            <person name="Rynearson T.A."/>
            <person name="Schmutz J."/>
            <person name="Shapiro H."/>
            <person name="Siaut M."/>
            <person name="Stanley M."/>
            <person name="Sussman M.R."/>
            <person name="Taylor A.R."/>
            <person name="Vardi A."/>
            <person name="von Dassow P."/>
            <person name="Vyverman W."/>
            <person name="Willis A."/>
            <person name="Wyrwicz L.S."/>
            <person name="Rokhsar D.S."/>
            <person name="Weissenbach J."/>
            <person name="Armbrust E.V."/>
            <person name="Green B.R."/>
            <person name="Van de Peer Y."/>
            <person name="Grigoriev I.V."/>
        </authorList>
    </citation>
    <scope>NUCLEOTIDE SEQUENCE [LARGE SCALE GENOMIC DNA]</scope>
    <source>
        <strain evidence="4 5">CCMP1335</strain>
    </source>
</reference>
<dbReference type="InParanoid" id="B8BX66"/>
<dbReference type="SMART" id="SM00743">
    <property type="entry name" value="Agenet"/>
    <property type="match status" value="3"/>
</dbReference>
<dbReference type="GeneID" id="7444032"/>
<dbReference type="SMART" id="SM00333">
    <property type="entry name" value="TUDOR"/>
    <property type="match status" value="3"/>
</dbReference>
<dbReference type="Gene3D" id="2.30.30.140">
    <property type="match status" value="3"/>
</dbReference>
<dbReference type="HOGENOM" id="CLU_558404_0_0_1"/>
<gene>
    <name evidence="4" type="ORF">THAPSDRAFT_3228</name>
</gene>
<proteinExistence type="predicted"/>
<organism evidence="4 5">
    <name type="scientific">Thalassiosira pseudonana</name>
    <name type="common">Marine diatom</name>
    <name type="synonym">Cyclotella nana</name>
    <dbReference type="NCBI Taxonomy" id="35128"/>
    <lineage>
        <taxon>Eukaryota</taxon>
        <taxon>Sar</taxon>
        <taxon>Stramenopiles</taxon>
        <taxon>Ochrophyta</taxon>
        <taxon>Bacillariophyta</taxon>
        <taxon>Coscinodiscophyceae</taxon>
        <taxon>Thalassiosirophycidae</taxon>
        <taxon>Thalassiosirales</taxon>
        <taxon>Thalassiosiraceae</taxon>
        <taxon>Thalassiosira</taxon>
    </lineage>
</organism>
<dbReference type="PANTHER" id="PTHR34157:SF2">
    <property type="entry name" value="TUZIN"/>
    <property type="match status" value="1"/>
</dbReference>
<dbReference type="CDD" id="cd04508">
    <property type="entry name" value="Tudor_SF"/>
    <property type="match status" value="3"/>
</dbReference>
<evidence type="ECO:0008006" key="6">
    <source>
        <dbReference type="Google" id="ProtNLM"/>
    </source>
</evidence>
<accession>B8BX66</accession>
<feature type="domain" description="Tudor" evidence="2">
    <location>
        <begin position="55"/>
        <end position="112"/>
    </location>
</feature>
<name>B8BX66_THAPS</name>
<evidence type="ECO:0000313" key="5">
    <source>
        <dbReference type="Proteomes" id="UP000001449"/>
    </source>
</evidence>